<reference evidence="1" key="1">
    <citation type="submission" date="2021-03" db="EMBL/GenBank/DDBJ databases">
        <authorList>
            <consortium name="DOE Joint Genome Institute"/>
            <person name="Ahrendt S."/>
            <person name="Looney B.P."/>
            <person name="Miyauchi S."/>
            <person name="Morin E."/>
            <person name="Drula E."/>
            <person name="Courty P.E."/>
            <person name="Chicoki N."/>
            <person name="Fauchery L."/>
            <person name="Kohler A."/>
            <person name="Kuo A."/>
            <person name="Labutti K."/>
            <person name="Pangilinan J."/>
            <person name="Lipzen A."/>
            <person name="Riley R."/>
            <person name="Andreopoulos W."/>
            <person name="He G."/>
            <person name="Johnson J."/>
            <person name="Barry K.W."/>
            <person name="Grigoriev I.V."/>
            <person name="Nagy L."/>
            <person name="Hibbett D."/>
            <person name="Henrissat B."/>
            <person name="Matheny P.B."/>
            <person name="Labbe J."/>
            <person name="Martin F."/>
        </authorList>
    </citation>
    <scope>NUCLEOTIDE SEQUENCE</scope>
    <source>
        <strain evidence="1">HHB10654</strain>
    </source>
</reference>
<feature type="non-terminal residue" evidence="1">
    <location>
        <position position="1"/>
    </location>
</feature>
<keyword evidence="2" id="KW-1185">Reference proteome</keyword>
<proteinExistence type="predicted"/>
<dbReference type="Proteomes" id="UP000814140">
    <property type="component" value="Unassembled WGS sequence"/>
</dbReference>
<gene>
    <name evidence="1" type="ORF">BV25DRAFT_1786274</name>
</gene>
<feature type="non-terminal residue" evidence="1">
    <location>
        <position position="280"/>
    </location>
</feature>
<organism evidence="1 2">
    <name type="scientific">Artomyces pyxidatus</name>
    <dbReference type="NCBI Taxonomy" id="48021"/>
    <lineage>
        <taxon>Eukaryota</taxon>
        <taxon>Fungi</taxon>
        <taxon>Dikarya</taxon>
        <taxon>Basidiomycota</taxon>
        <taxon>Agaricomycotina</taxon>
        <taxon>Agaricomycetes</taxon>
        <taxon>Russulales</taxon>
        <taxon>Auriscalpiaceae</taxon>
        <taxon>Artomyces</taxon>
    </lineage>
</organism>
<protein>
    <submittedName>
        <fullName evidence="1">Uncharacterized protein</fullName>
    </submittedName>
</protein>
<sequence length="280" mass="31845">EICFNICYYLSFQDLTSLRQTSQQWHALVSFFLRVYWNAMLKKYVSKPGRFRNILRRARAVVSGSTVLQFILRQTDLVDWEAQDLDIYCPSTTGSSVVNHLMVVEGYILAPLAADETETGDVVWDTHKYNGAIRHVTALLTPSGRRVDVITAIRNSPTEPMTQFWTTLVCNYMSADSVCITYPRTTFEGVGYINPLRANEARVRSCMTKYSSRGFDCQRFDENDAQHTDTDPLPAHCPATLRSFQDAHCLRLTFDPVNEATIKPIFPLYLPAWTWGGDGC</sequence>
<reference evidence="1" key="2">
    <citation type="journal article" date="2022" name="New Phytol.">
        <title>Evolutionary transition to the ectomycorrhizal habit in the genomes of a hyperdiverse lineage of mushroom-forming fungi.</title>
        <authorList>
            <person name="Looney B."/>
            <person name="Miyauchi S."/>
            <person name="Morin E."/>
            <person name="Drula E."/>
            <person name="Courty P.E."/>
            <person name="Kohler A."/>
            <person name="Kuo A."/>
            <person name="LaButti K."/>
            <person name="Pangilinan J."/>
            <person name="Lipzen A."/>
            <person name="Riley R."/>
            <person name="Andreopoulos W."/>
            <person name="He G."/>
            <person name="Johnson J."/>
            <person name="Nolan M."/>
            <person name="Tritt A."/>
            <person name="Barry K.W."/>
            <person name="Grigoriev I.V."/>
            <person name="Nagy L.G."/>
            <person name="Hibbett D."/>
            <person name="Henrissat B."/>
            <person name="Matheny P.B."/>
            <person name="Labbe J."/>
            <person name="Martin F.M."/>
        </authorList>
    </citation>
    <scope>NUCLEOTIDE SEQUENCE</scope>
    <source>
        <strain evidence="1">HHB10654</strain>
    </source>
</reference>
<evidence type="ECO:0000313" key="2">
    <source>
        <dbReference type="Proteomes" id="UP000814140"/>
    </source>
</evidence>
<accession>A0ACB8SK92</accession>
<evidence type="ECO:0000313" key="1">
    <source>
        <dbReference type="EMBL" id="KAI0056642.1"/>
    </source>
</evidence>
<name>A0ACB8SK92_9AGAM</name>
<dbReference type="EMBL" id="MU277260">
    <property type="protein sequence ID" value="KAI0056642.1"/>
    <property type="molecule type" value="Genomic_DNA"/>
</dbReference>
<comment type="caution">
    <text evidence="1">The sequence shown here is derived from an EMBL/GenBank/DDBJ whole genome shotgun (WGS) entry which is preliminary data.</text>
</comment>